<feature type="transmembrane region" description="Helical" evidence="6">
    <location>
        <begin position="274"/>
        <end position="297"/>
    </location>
</feature>
<evidence type="ECO:0000256" key="5">
    <source>
        <dbReference type="ARBA" id="ARBA00023136"/>
    </source>
</evidence>
<dbReference type="EC" id="3.4.21.105" evidence="6"/>
<dbReference type="GO" id="GO:0006508">
    <property type="term" value="P:proteolysis"/>
    <property type="evidence" value="ECO:0007669"/>
    <property type="project" value="UniProtKB-KW"/>
</dbReference>
<dbReference type="PANTHER" id="PTHR22936">
    <property type="entry name" value="RHOMBOID-RELATED"/>
    <property type="match status" value="1"/>
</dbReference>
<dbReference type="GO" id="GO:0016020">
    <property type="term" value="C:membrane"/>
    <property type="evidence" value="ECO:0007669"/>
    <property type="project" value="UniProtKB-SubCell"/>
</dbReference>
<feature type="transmembrane region" description="Helical" evidence="6">
    <location>
        <begin position="204"/>
        <end position="221"/>
    </location>
</feature>
<feature type="transmembrane region" description="Helical" evidence="6">
    <location>
        <begin position="145"/>
        <end position="165"/>
    </location>
</feature>
<reference evidence="9" key="1">
    <citation type="submission" date="2019-08" db="EMBL/GenBank/DDBJ databases">
        <title>Reference gene set and small RNA set construction with multiple tissues from Davidia involucrata Baill.</title>
        <authorList>
            <person name="Yang H."/>
            <person name="Zhou C."/>
            <person name="Li G."/>
            <person name="Wang J."/>
            <person name="Gao P."/>
            <person name="Wang M."/>
            <person name="Wang R."/>
            <person name="Zhao Y."/>
        </authorList>
    </citation>
    <scope>NUCLEOTIDE SEQUENCE</scope>
    <source>
        <tissue evidence="9">Mixed with DoveR01_LX</tissue>
    </source>
</reference>
<evidence type="ECO:0000313" key="9">
    <source>
        <dbReference type="EMBL" id="MPA57469.1"/>
    </source>
</evidence>
<comment type="catalytic activity">
    <reaction evidence="6">
        <text>Cleaves type-1 transmembrane domains using a catalytic dyad composed of serine and histidine that are contributed by different transmembrane domains.</text>
        <dbReference type="EC" id="3.4.21.105"/>
    </reaction>
</comment>
<dbReference type="InterPro" id="IPR035952">
    <property type="entry name" value="Rhomboid-like_sf"/>
</dbReference>
<feature type="transmembrane region" description="Helical" evidence="6">
    <location>
        <begin position="110"/>
        <end position="133"/>
    </location>
</feature>
<keyword evidence="6" id="KW-0645">Protease</keyword>
<feature type="compositionally biased region" description="Basic and acidic residues" evidence="7">
    <location>
        <begin position="1"/>
        <end position="17"/>
    </location>
</feature>
<feature type="transmembrane region" description="Helical" evidence="6">
    <location>
        <begin position="171"/>
        <end position="192"/>
    </location>
</feature>
<dbReference type="GO" id="GO:0004252">
    <property type="term" value="F:serine-type endopeptidase activity"/>
    <property type="evidence" value="ECO:0007669"/>
    <property type="project" value="InterPro"/>
</dbReference>
<evidence type="ECO:0000256" key="7">
    <source>
        <dbReference type="SAM" id="MobiDB-lite"/>
    </source>
</evidence>
<sequence>MEKERGKENQSDSEIRNPYESGNVNPPAKKQFPWLVTTLIVISWTLFIISLYKNNCPAKRGDEKCLFSNILGRFSFEIRRRNSQLGPSQATLREMGGLKWEPEDRDTERWHIFTSIFLHSGLASLMINTISILYQAIELERTFGVVRIGLLYYLSGLGGSLWILYKFHGAVYVGAPAAVSGISGAVFSDLIINWKLHEKKFKKFLLAFLVVGINSVTGLNPPIHLPAFYGGIWVGFLLGFIFLIREQAEQAGVEYVRDGYTPKQLIYKYTRYQFVLWFILLVVLIIGFVLGFVTVLMR</sequence>
<feature type="transmembrane region" description="Helical" evidence="6">
    <location>
        <begin position="227"/>
        <end position="244"/>
    </location>
</feature>
<evidence type="ECO:0000259" key="8">
    <source>
        <dbReference type="Pfam" id="PF01694"/>
    </source>
</evidence>
<evidence type="ECO:0000256" key="3">
    <source>
        <dbReference type="ARBA" id="ARBA00022692"/>
    </source>
</evidence>
<comment type="function">
    <text evidence="6">Serine protease involved in intramembrane proteolysis.</text>
</comment>
<keyword evidence="4 6" id="KW-1133">Transmembrane helix</keyword>
<evidence type="ECO:0000256" key="4">
    <source>
        <dbReference type="ARBA" id="ARBA00022989"/>
    </source>
</evidence>
<dbReference type="SUPFAM" id="SSF144091">
    <property type="entry name" value="Rhomboid-like"/>
    <property type="match status" value="1"/>
</dbReference>
<organism evidence="9">
    <name type="scientific">Davidia involucrata</name>
    <name type="common">Dove tree</name>
    <dbReference type="NCBI Taxonomy" id="16924"/>
    <lineage>
        <taxon>Eukaryota</taxon>
        <taxon>Viridiplantae</taxon>
        <taxon>Streptophyta</taxon>
        <taxon>Embryophyta</taxon>
        <taxon>Tracheophyta</taxon>
        <taxon>Spermatophyta</taxon>
        <taxon>Magnoliopsida</taxon>
        <taxon>eudicotyledons</taxon>
        <taxon>Gunneridae</taxon>
        <taxon>Pentapetalae</taxon>
        <taxon>asterids</taxon>
        <taxon>Cornales</taxon>
        <taxon>Nyssaceae</taxon>
        <taxon>Davidia</taxon>
    </lineage>
</organism>
<keyword evidence="3 6" id="KW-0812">Transmembrane</keyword>
<evidence type="ECO:0000256" key="6">
    <source>
        <dbReference type="RuleBase" id="RU362115"/>
    </source>
</evidence>
<evidence type="ECO:0000256" key="1">
    <source>
        <dbReference type="ARBA" id="ARBA00004141"/>
    </source>
</evidence>
<gene>
    <name evidence="9" type="ORF">Din_026910</name>
</gene>
<dbReference type="Gene3D" id="1.20.1540.10">
    <property type="entry name" value="Rhomboid-like"/>
    <property type="match status" value="1"/>
</dbReference>
<keyword evidence="6" id="KW-0378">Hydrolase</keyword>
<proteinExistence type="inferred from homology"/>
<dbReference type="InterPro" id="IPR022764">
    <property type="entry name" value="Peptidase_S54_rhomboid_dom"/>
</dbReference>
<dbReference type="InterPro" id="IPR002610">
    <property type="entry name" value="Peptidase_S54_rhomboid-like"/>
</dbReference>
<accession>A0A5B7ALA3</accession>
<dbReference type="AlphaFoldDB" id="A0A5B7ALA3"/>
<dbReference type="EMBL" id="GHES01026910">
    <property type="protein sequence ID" value="MPA57469.1"/>
    <property type="molecule type" value="Transcribed_RNA"/>
</dbReference>
<feature type="transmembrane region" description="Helical" evidence="6">
    <location>
        <begin position="32"/>
        <end position="52"/>
    </location>
</feature>
<protein>
    <recommendedName>
        <fullName evidence="6">RHOMBOID-like protein</fullName>
        <ecNumber evidence="6">3.4.21.105</ecNumber>
    </recommendedName>
</protein>
<evidence type="ECO:0000256" key="2">
    <source>
        <dbReference type="ARBA" id="ARBA00009045"/>
    </source>
</evidence>
<keyword evidence="5 6" id="KW-0472">Membrane</keyword>
<keyword evidence="6" id="KW-0720">Serine protease</keyword>
<dbReference type="PANTHER" id="PTHR22936:SF107">
    <property type="entry name" value="RHOMBOID-LIKE PROTEIN 1"/>
    <property type="match status" value="1"/>
</dbReference>
<comment type="subcellular location">
    <subcellularLocation>
        <location evidence="1 6">Membrane</location>
        <topology evidence="1 6">Multi-pass membrane protein</topology>
    </subcellularLocation>
</comment>
<feature type="domain" description="Peptidase S54 rhomboid" evidence="8">
    <location>
        <begin position="108"/>
        <end position="243"/>
    </location>
</feature>
<dbReference type="Pfam" id="PF01694">
    <property type="entry name" value="Rhomboid"/>
    <property type="match status" value="1"/>
</dbReference>
<comment type="similarity">
    <text evidence="2 6">Belongs to the peptidase S54 family.</text>
</comment>
<feature type="region of interest" description="Disordered" evidence="7">
    <location>
        <begin position="1"/>
        <end position="24"/>
    </location>
</feature>
<name>A0A5B7ALA3_DAVIN</name>